<dbReference type="PANTHER" id="PTHR11138">
    <property type="entry name" value="METHIONYL-TRNA FORMYLTRANSFERASE"/>
    <property type="match status" value="1"/>
</dbReference>
<dbReference type="EMBL" id="CP013118">
    <property type="protein sequence ID" value="ALO15608.1"/>
    <property type="molecule type" value="Genomic_DNA"/>
</dbReference>
<dbReference type="InterPro" id="IPR036477">
    <property type="entry name" value="Formyl_transf_N_sf"/>
</dbReference>
<name>A0A0S2HZU7_9BACT</name>
<keyword evidence="4" id="KW-1185">Reference proteome</keyword>
<dbReference type="GO" id="GO:0004479">
    <property type="term" value="F:methionyl-tRNA formyltransferase activity"/>
    <property type="evidence" value="ECO:0007669"/>
    <property type="project" value="UniProtKB-EC"/>
</dbReference>
<dbReference type="RefSeq" id="WP_057953050.1">
    <property type="nucleotide sequence ID" value="NZ_CP013118.1"/>
</dbReference>
<dbReference type="CDD" id="cd08369">
    <property type="entry name" value="FMT_core"/>
    <property type="match status" value="1"/>
</dbReference>
<feature type="domain" description="N-formyltransferase dimerization C-terminal" evidence="2">
    <location>
        <begin position="203"/>
        <end position="255"/>
    </location>
</feature>
<dbReference type="Pfam" id="PF18216">
    <property type="entry name" value="N_formyltrans_C"/>
    <property type="match status" value="1"/>
</dbReference>
<feature type="domain" description="Formyl transferase N-terminal" evidence="1">
    <location>
        <begin position="65"/>
        <end position="173"/>
    </location>
</feature>
<dbReference type="OrthoDB" id="9806170at2"/>
<dbReference type="InterPro" id="IPR002376">
    <property type="entry name" value="Formyl_transf_N"/>
</dbReference>
<evidence type="ECO:0000259" key="1">
    <source>
        <dbReference type="Pfam" id="PF00551"/>
    </source>
</evidence>
<accession>A0A0S2HZU7</accession>
<dbReference type="GO" id="GO:0005829">
    <property type="term" value="C:cytosol"/>
    <property type="evidence" value="ECO:0007669"/>
    <property type="project" value="TreeGrafter"/>
</dbReference>
<dbReference type="Proteomes" id="UP000064893">
    <property type="component" value="Chromosome"/>
</dbReference>
<evidence type="ECO:0000313" key="4">
    <source>
        <dbReference type="Proteomes" id="UP000064893"/>
    </source>
</evidence>
<dbReference type="EC" id="2.1.2.9" evidence="3"/>
<dbReference type="SUPFAM" id="SSF53328">
    <property type="entry name" value="Formyltransferase"/>
    <property type="match status" value="1"/>
</dbReference>
<dbReference type="AlphaFoldDB" id="A0A0S2HZU7"/>
<dbReference type="STRING" id="1307839.L21SP5_01969"/>
<dbReference type="Gene3D" id="3.40.50.12230">
    <property type="match status" value="1"/>
</dbReference>
<gene>
    <name evidence="3" type="primary">fmt_2</name>
    <name evidence="3" type="ORF">L21SP5_01969</name>
</gene>
<evidence type="ECO:0000313" key="3">
    <source>
        <dbReference type="EMBL" id="ALO15608.1"/>
    </source>
</evidence>
<proteinExistence type="predicted"/>
<dbReference type="Pfam" id="PF00551">
    <property type="entry name" value="Formyl_trans_N"/>
    <property type="match status" value="1"/>
</dbReference>
<sequence length="256" mass="30064">MKNIVICVDHNIGYNLTRFIVNEHIKRKVNLVLAVINYLPKNAFWSDPKLILFEENIPYVYYKSSENLYYQIKNLKVDVLLLLSWKHIISKQIIQLPSVGCINLHYSLLPRHRGVYPVNWAIMSGDTYTGVTFHWVTEHTDAGDIIFQRKLQIFSWETADMLIERLDKLALELFKQLWGALLLNKVDGIQQCAIESTYHSKTDYEESNYIELDKKVTFGEVIDYLRGKTFQDKSPAFYIDRNTNEKIFVSIKFTKE</sequence>
<organism evidence="3 4">
    <name type="scientific">Salinivirga cyanobacteriivorans</name>
    <dbReference type="NCBI Taxonomy" id="1307839"/>
    <lineage>
        <taxon>Bacteria</taxon>
        <taxon>Pseudomonadati</taxon>
        <taxon>Bacteroidota</taxon>
        <taxon>Bacteroidia</taxon>
        <taxon>Bacteroidales</taxon>
        <taxon>Salinivirgaceae</taxon>
        <taxon>Salinivirga</taxon>
    </lineage>
</organism>
<dbReference type="PANTHER" id="PTHR11138:SF5">
    <property type="entry name" value="METHIONYL-TRNA FORMYLTRANSFERASE, MITOCHONDRIAL"/>
    <property type="match status" value="1"/>
</dbReference>
<dbReference type="KEGG" id="blq:L21SP5_01969"/>
<reference evidence="3 4" key="1">
    <citation type="submission" date="2015-11" db="EMBL/GenBank/DDBJ databases">
        <title>Description and complete genome sequence of a novel strain predominating in hypersaline microbial mats and representing a new family of the Bacteriodetes phylum.</title>
        <authorList>
            <person name="Spring S."/>
            <person name="Bunk B."/>
            <person name="Sproer C."/>
            <person name="Klenk H.-P."/>
        </authorList>
    </citation>
    <scope>NUCLEOTIDE SEQUENCE [LARGE SCALE GENOMIC DNA]</scope>
    <source>
        <strain evidence="3 4">L21-Spi-D4</strain>
    </source>
</reference>
<protein>
    <submittedName>
        <fullName evidence="3">Methionyl-tRNA formyltransferase</fullName>
        <ecNumber evidence="3">2.1.2.9</ecNumber>
    </submittedName>
</protein>
<dbReference type="InterPro" id="IPR040660">
    <property type="entry name" value="N_formyltrans_C"/>
</dbReference>
<evidence type="ECO:0000259" key="2">
    <source>
        <dbReference type="Pfam" id="PF18216"/>
    </source>
</evidence>
<keyword evidence="3" id="KW-0808">Transferase</keyword>